<dbReference type="GO" id="GO:0006281">
    <property type="term" value="P:DNA repair"/>
    <property type="evidence" value="ECO:0007669"/>
    <property type="project" value="UniProtKB-KW"/>
</dbReference>
<keyword evidence="3" id="KW-1185">Reference proteome</keyword>
<reference evidence="2 3" key="1">
    <citation type="submission" date="2018-09" db="EMBL/GenBank/DDBJ databases">
        <title>Nesterenkonia natronophila sp. nov., an alkaliphilic actinobacteriume isolated from a soda lake, and emended description of the genus Nesterenkonia.</title>
        <authorList>
            <person name="Menes R.J."/>
            <person name="Iriarte A."/>
        </authorList>
    </citation>
    <scope>NUCLEOTIDE SEQUENCE [LARGE SCALE GENOMIC DNA]</scope>
    <source>
        <strain evidence="2 3">M8</strain>
    </source>
</reference>
<dbReference type="InterPro" id="IPR010979">
    <property type="entry name" value="Ribosomal_uS13-like_H2TH"/>
</dbReference>
<dbReference type="Gene3D" id="1.10.8.50">
    <property type="match status" value="1"/>
</dbReference>
<dbReference type="OrthoDB" id="3197442at2"/>
<dbReference type="EMBL" id="QYZP01000003">
    <property type="protein sequence ID" value="RJN31145.1"/>
    <property type="molecule type" value="Genomic_DNA"/>
</dbReference>
<dbReference type="InterPro" id="IPR047806">
    <property type="entry name" value="IHF_actinobact"/>
</dbReference>
<comment type="caution">
    <text evidence="2">The sequence shown here is derived from an EMBL/GenBank/DDBJ whole genome shotgun (WGS) entry which is preliminary data.</text>
</comment>
<dbReference type="GO" id="GO:0016787">
    <property type="term" value="F:hydrolase activity"/>
    <property type="evidence" value="ECO:0007669"/>
    <property type="project" value="UniProtKB-ARBA"/>
</dbReference>
<feature type="domain" description="Integration host factor-like helix-two turn-helix" evidence="1">
    <location>
        <begin position="36"/>
        <end position="100"/>
    </location>
</feature>
<organism evidence="2 3">
    <name type="scientific">Nesterenkonia natronophila</name>
    <dbReference type="NCBI Taxonomy" id="2174932"/>
    <lineage>
        <taxon>Bacteria</taxon>
        <taxon>Bacillati</taxon>
        <taxon>Actinomycetota</taxon>
        <taxon>Actinomycetes</taxon>
        <taxon>Micrococcales</taxon>
        <taxon>Micrococcaceae</taxon>
        <taxon>Nesterenkonia</taxon>
    </lineage>
</organism>
<evidence type="ECO:0000313" key="3">
    <source>
        <dbReference type="Proteomes" id="UP000266615"/>
    </source>
</evidence>
<dbReference type="RefSeq" id="WP_119903212.1">
    <property type="nucleotide sequence ID" value="NZ_QYZP01000003.1"/>
</dbReference>
<sequence>MALRELTQQERDTARQKALAARAERAEVKRGFGAGTLSFAEVLERAGSSEAVARLRTIELLEALPGVGRVTATRILEDLGVSTSRRLGGLGVKQRKALTEHLAELD</sequence>
<proteinExistence type="predicted"/>
<protein>
    <submittedName>
        <fullName evidence="2">DNA-binding protein</fullName>
    </submittedName>
</protein>
<dbReference type="InterPro" id="IPR055201">
    <property type="entry name" value="IHF-like_H2TH"/>
</dbReference>
<dbReference type="GO" id="GO:0140097">
    <property type="term" value="F:catalytic activity, acting on DNA"/>
    <property type="evidence" value="ECO:0007669"/>
    <property type="project" value="UniProtKB-ARBA"/>
</dbReference>
<evidence type="ECO:0000259" key="1">
    <source>
        <dbReference type="Pfam" id="PF22525"/>
    </source>
</evidence>
<dbReference type="SUPFAM" id="SSF46946">
    <property type="entry name" value="S13-like H2TH domain"/>
    <property type="match status" value="1"/>
</dbReference>
<keyword evidence="2" id="KW-0238">DNA-binding</keyword>
<dbReference type="NCBIfam" id="NF041260">
    <property type="entry name" value="actino_IHF"/>
    <property type="match status" value="1"/>
</dbReference>
<accession>A0A3A4FFT7</accession>
<dbReference type="GO" id="GO:0003677">
    <property type="term" value="F:DNA binding"/>
    <property type="evidence" value="ECO:0007669"/>
    <property type="project" value="UniProtKB-KW"/>
</dbReference>
<dbReference type="Proteomes" id="UP000266615">
    <property type="component" value="Unassembled WGS sequence"/>
</dbReference>
<name>A0A3A4FFT7_9MICC</name>
<dbReference type="AlphaFoldDB" id="A0A3A4FFT7"/>
<dbReference type="Pfam" id="PF22525">
    <property type="entry name" value="H2TH_5"/>
    <property type="match status" value="1"/>
</dbReference>
<gene>
    <name evidence="2" type="ORF">D3250_09795</name>
</gene>
<evidence type="ECO:0000313" key="2">
    <source>
        <dbReference type="EMBL" id="RJN31145.1"/>
    </source>
</evidence>